<gene>
    <name evidence="3" type="ORF">CAter282_4291</name>
</gene>
<organism evidence="3 4">
    <name type="scientific">Collimonas arenae</name>
    <dbReference type="NCBI Taxonomy" id="279058"/>
    <lineage>
        <taxon>Bacteria</taxon>
        <taxon>Pseudomonadati</taxon>
        <taxon>Pseudomonadota</taxon>
        <taxon>Betaproteobacteria</taxon>
        <taxon>Burkholderiales</taxon>
        <taxon>Oxalobacteraceae</taxon>
        <taxon>Collimonas</taxon>
    </lineage>
</organism>
<reference evidence="3 4" key="1">
    <citation type="submission" date="2015-11" db="EMBL/GenBank/DDBJ databases">
        <title>Exploring the genomic traits of fungus-feeding bacterial genus Collimonas.</title>
        <authorList>
            <person name="Song C."/>
            <person name="Schmidt R."/>
            <person name="de Jager V."/>
            <person name="Krzyzanowska D."/>
            <person name="Jongedijk E."/>
            <person name="Cankar K."/>
            <person name="Beekwilder J."/>
            <person name="van Veen A."/>
            <person name="de Boer W."/>
            <person name="van Veen J.A."/>
            <person name="Garbeva P."/>
        </authorList>
    </citation>
    <scope>NUCLEOTIDE SEQUENCE [LARGE SCALE GENOMIC DNA]</scope>
    <source>
        <strain evidence="3 4">Ter282</strain>
    </source>
</reference>
<dbReference type="AlphaFoldDB" id="A0A127QPH9"/>
<evidence type="ECO:0000256" key="2">
    <source>
        <dbReference type="SAM" id="Phobius"/>
    </source>
</evidence>
<keyword evidence="4" id="KW-1185">Reference proteome</keyword>
<proteinExistence type="predicted"/>
<evidence type="ECO:0000313" key="4">
    <source>
        <dbReference type="Proteomes" id="UP000071778"/>
    </source>
</evidence>
<protein>
    <submittedName>
        <fullName evidence="3">Putative membrane protein</fullName>
    </submittedName>
</protein>
<evidence type="ECO:0000256" key="1">
    <source>
        <dbReference type="SAM" id="MobiDB-lite"/>
    </source>
</evidence>
<keyword evidence="2" id="KW-0812">Transmembrane</keyword>
<dbReference type="PATRIC" id="fig|279058.18.peg.4222"/>
<sequence>MLIEDEIESRKFRYTKPRTPEETVSAIYEELSIVPNDKDRRSSERTIKGYLHAIQEHMSDSRWAEERRHKMRSSAEAISLWTCGGLGLFLVLMSSQASSDITWWNSVSYFVFVFGTVLTVMFVAASIEKSSTVTQMLKYNSVKLLCAFLFSAAVVYSSAQASTLLNGIFGVDSSNLPFARALLSAAFFMKMCTPVLFILAFFSLAHIVAIWVATKEEDFYSFPWGSVIFIVAALFSAGSYWWITHKALGDDQIKVKAYKLAHYLDFNSKAYCIDSSSTESYLFFGNDQNKLLIDQKLEIDESFEDFLKGTASLGEVTIPSRFKVLPCTPNDRALKKAAITPQDGSPPIDTDAGSQSGYAN</sequence>
<feature type="region of interest" description="Disordered" evidence="1">
    <location>
        <begin position="337"/>
        <end position="360"/>
    </location>
</feature>
<dbReference type="EMBL" id="CP013235">
    <property type="protein sequence ID" value="AMP11951.1"/>
    <property type="molecule type" value="Genomic_DNA"/>
</dbReference>
<accession>A0A127QPH9</accession>
<dbReference type="RefSeq" id="WP_156477175.1">
    <property type="nucleotide sequence ID" value="NZ_CP013235.1"/>
</dbReference>
<keyword evidence="2" id="KW-1133">Transmembrane helix</keyword>
<dbReference type="Proteomes" id="UP000071778">
    <property type="component" value="Chromosome"/>
</dbReference>
<name>A0A127QPH9_9BURK</name>
<feature type="transmembrane region" description="Helical" evidence="2">
    <location>
        <begin position="107"/>
        <end position="127"/>
    </location>
</feature>
<feature type="transmembrane region" description="Helical" evidence="2">
    <location>
        <begin position="77"/>
        <end position="95"/>
    </location>
</feature>
<feature type="transmembrane region" description="Helical" evidence="2">
    <location>
        <begin position="195"/>
        <end position="214"/>
    </location>
</feature>
<feature type="transmembrane region" description="Helical" evidence="2">
    <location>
        <begin position="220"/>
        <end position="243"/>
    </location>
</feature>
<keyword evidence="2" id="KW-0472">Membrane</keyword>
<evidence type="ECO:0000313" key="3">
    <source>
        <dbReference type="EMBL" id="AMP11951.1"/>
    </source>
</evidence>